<dbReference type="AlphaFoldDB" id="A0A2H3C1U7"/>
<protein>
    <submittedName>
        <fullName evidence="1">Uncharacterized protein</fullName>
    </submittedName>
</protein>
<proteinExistence type="predicted"/>
<evidence type="ECO:0000313" key="1">
    <source>
        <dbReference type="EMBL" id="PBK72288.1"/>
    </source>
</evidence>
<evidence type="ECO:0000313" key="2">
    <source>
        <dbReference type="Proteomes" id="UP000218334"/>
    </source>
</evidence>
<dbReference type="EMBL" id="KZ293422">
    <property type="protein sequence ID" value="PBK72288.1"/>
    <property type="molecule type" value="Genomic_DNA"/>
</dbReference>
<dbReference type="Proteomes" id="UP000218334">
    <property type="component" value="Unassembled WGS sequence"/>
</dbReference>
<accession>A0A2H3C1U7</accession>
<sequence>MSNSVLSQRCLESWFVLQLIVNAGTAWSNKPSFLPPPPLAIEPSAIYPSNLRRTWLTRSRDMFLLCDYECQVLLAVEPQHIHGLHSFSRQIHSRTRQLFLHWKVLGLAWEENKFEITLESRDFGARKVANNDRRICHEIPSEIVKLSIILDTHEIAVFCNPCLNVFGSSIGNKNHRPIPLPLGNPHCVLPEGEEMRTNFSVAALSQIPSFTLSFSPLRHRSVPCGVVCIPVPENLSVLRLQKVGNSQSLQVQLYTLDQYGSDQLAEDVAVPEIFNVDVVTDFEIPISCLRPAPYPP</sequence>
<reference evidence="2" key="1">
    <citation type="journal article" date="2017" name="Nat. Ecol. Evol.">
        <title>Genome expansion and lineage-specific genetic innovations in the forest pathogenic fungi Armillaria.</title>
        <authorList>
            <person name="Sipos G."/>
            <person name="Prasanna A.N."/>
            <person name="Walter M.C."/>
            <person name="O'Connor E."/>
            <person name="Balint B."/>
            <person name="Krizsan K."/>
            <person name="Kiss B."/>
            <person name="Hess J."/>
            <person name="Varga T."/>
            <person name="Slot J."/>
            <person name="Riley R."/>
            <person name="Boka B."/>
            <person name="Rigling D."/>
            <person name="Barry K."/>
            <person name="Lee J."/>
            <person name="Mihaltcheva S."/>
            <person name="LaButti K."/>
            <person name="Lipzen A."/>
            <person name="Waldron R."/>
            <person name="Moloney N.M."/>
            <person name="Sperisen C."/>
            <person name="Kredics L."/>
            <person name="Vagvoelgyi C."/>
            <person name="Patrignani A."/>
            <person name="Fitzpatrick D."/>
            <person name="Nagy I."/>
            <person name="Doyle S."/>
            <person name="Anderson J.B."/>
            <person name="Grigoriev I.V."/>
            <person name="Gueldener U."/>
            <person name="Muensterkoetter M."/>
            <person name="Nagy L.G."/>
        </authorList>
    </citation>
    <scope>NUCLEOTIDE SEQUENCE [LARGE SCALE GENOMIC DNA]</scope>
    <source>
        <strain evidence="2">28-4</strain>
    </source>
</reference>
<organism evidence="1 2">
    <name type="scientific">Armillaria solidipes</name>
    <dbReference type="NCBI Taxonomy" id="1076256"/>
    <lineage>
        <taxon>Eukaryota</taxon>
        <taxon>Fungi</taxon>
        <taxon>Dikarya</taxon>
        <taxon>Basidiomycota</taxon>
        <taxon>Agaricomycotina</taxon>
        <taxon>Agaricomycetes</taxon>
        <taxon>Agaricomycetidae</taxon>
        <taxon>Agaricales</taxon>
        <taxon>Marasmiineae</taxon>
        <taxon>Physalacriaceae</taxon>
        <taxon>Armillaria</taxon>
    </lineage>
</organism>
<gene>
    <name evidence="1" type="ORF">ARMSODRAFT_972932</name>
</gene>
<keyword evidence="2" id="KW-1185">Reference proteome</keyword>
<name>A0A2H3C1U7_9AGAR</name>